<feature type="non-terminal residue" evidence="3">
    <location>
        <position position="187"/>
    </location>
</feature>
<proteinExistence type="predicted"/>
<dbReference type="GO" id="GO:0016020">
    <property type="term" value="C:membrane"/>
    <property type="evidence" value="ECO:0007669"/>
    <property type="project" value="TreeGrafter"/>
</dbReference>
<evidence type="ECO:0000259" key="2">
    <source>
        <dbReference type="Pfam" id="PF17900"/>
    </source>
</evidence>
<dbReference type="InterPro" id="IPR042097">
    <property type="entry name" value="Aminopeptidase_N-like_N_sf"/>
</dbReference>
<dbReference type="AlphaFoldDB" id="A0AAN8FJL0"/>
<dbReference type="EMBL" id="WIXE01010162">
    <property type="protein sequence ID" value="KAK5977784.1"/>
    <property type="molecule type" value="Genomic_DNA"/>
</dbReference>
<dbReference type="Proteomes" id="UP001331761">
    <property type="component" value="Unassembled WGS sequence"/>
</dbReference>
<dbReference type="Gene3D" id="3.30.2010.30">
    <property type="match status" value="1"/>
</dbReference>
<evidence type="ECO:0000313" key="3">
    <source>
        <dbReference type="EMBL" id="KAK5977784.1"/>
    </source>
</evidence>
<dbReference type="Gene3D" id="2.60.40.1730">
    <property type="entry name" value="tricorn interacting facor f3 domain"/>
    <property type="match status" value="1"/>
</dbReference>
<dbReference type="Pfam" id="PF01433">
    <property type="entry name" value="Peptidase_M1"/>
    <property type="match status" value="1"/>
</dbReference>
<feature type="domain" description="Peptidase M1 membrane alanine aminopeptidase" evidence="1">
    <location>
        <begin position="116"/>
        <end position="180"/>
    </location>
</feature>
<dbReference type="GO" id="GO:0043171">
    <property type="term" value="P:peptide catabolic process"/>
    <property type="evidence" value="ECO:0007669"/>
    <property type="project" value="TreeGrafter"/>
</dbReference>
<accession>A0AAN8FJL0</accession>
<dbReference type="PANTHER" id="PTHR11533:SF301">
    <property type="entry name" value="AMINOPEPTIDASE"/>
    <property type="match status" value="1"/>
</dbReference>
<name>A0AAN8FJL0_TRICO</name>
<evidence type="ECO:0000259" key="1">
    <source>
        <dbReference type="Pfam" id="PF01433"/>
    </source>
</evidence>
<dbReference type="SUPFAM" id="SSF63737">
    <property type="entry name" value="Leukotriene A4 hydrolase N-terminal domain"/>
    <property type="match status" value="1"/>
</dbReference>
<dbReference type="GO" id="GO:0008270">
    <property type="term" value="F:zinc ion binding"/>
    <property type="evidence" value="ECO:0007669"/>
    <property type="project" value="InterPro"/>
</dbReference>
<dbReference type="InterPro" id="IPR001930">
    <property type="entry name" value="Peptidase_M1"/>
</dbReference>
<dbReference type="PRINTS" id="PR00756">
    <property type="entry name" value="ALADIPTASE"/>
</dbReference>
<keyword evidence="4" id="KW-1185">Reference proteome</keyword>
<feature type="domain" description="Aminopeptidase N-like N-terminal" evidence="2">
    <location>
        <begin position="3"/>
        <end position="75"/>
    </location>
</feature>
<sequence>MHRTAAVTHFEPSSARRMVPCFDEPNFKANWTVTIIHPEGTTALSNGKEIGEVREASSPWITSTFEETPKMSTYLLAIAVGEFKFTEDYTEANVRFRIWSRPEALDQTSSYLRFGIALLDFYDNHFGIKYPLPKLDILAVPDFLASAMENWGLNTYRETELWDDYEASPILLGAHELAHQVHFLETQ</sequence>
<dbReference type="GO" id="GO:0005737">
    <property type="term" value="C:cytoplasm"/>
    <property type="evidence" value="ECO:0007669"/>
    <property type="project" value="TreeGrafter"/>
</dbReference>
<organism evidence="3 4">
    <name type="scientific">Trichostrongylus colubriformis</name>
    <name type="common">Black scour worm</name>
    <dbReference type="NCBI Taxonomy" id="6319"/>
    <lineage>
        <taxon>Eukaryota</taxon>
        <taxon>Metazoa</taxon>
        <taxon>Ecdysozoa</taxon>
        <taxon>Nematoda</taxon>
        <taxon>Chromadorea</taxon>
        <taxon>Rhabditida</taxon>
        <taxon>Rhabditina</taxon>
        <taxon>Rhabditomorpha</taxon>
        <taxon>Strongyloidea</taxon>
        <taxon>Trichostrongylidae</taxon>
        <taxon>Trichostrongylus</taxon>
    </lineage>
</organism>
<dbReference type="InterPro" id="IPR050344">
    <property type="entry name" value="Peptidase_M1_aminopeptidases"/>
</dbReference>
<gene>
    <name evidence="3" type="ORF">GCK32_016008</name>
</gene>
<protein>
    <submittedName>
        <fullName evidence="3">Peptidase family M1</fullName>
    </submittedName>
</protein>
<dbReference type="InterPro" id="IPR045357">
    <property type="entry name" value="Aminopeptidase_N-like_N"/>
</dbReference>
<dbReference type="SUPFAM" id="SSF55486">
    <property type="entry name" value="Metalloproteases ('zincins'), catalytic domain"/>
    <property type="match status" value="1"/>
</dbReference>
<dbReference type="Pfam" id="PF17900">
    <property type="entry name" value="Peptidase_M1_N"/>
    <property type="match status" value="1"/>
</dbReference>
<evidence type="ECO:0000313" key="4">
    <source>
        <dbReference type="Proteomes" id="UP001331761"/>
    </source>
</evidence>
<dbReference type="InterPro" id="IPR014782">
    <property type="entry name" value="Peptidase_M1_dom"/>
</dbReference>
<reference evidence="3 4" key="1">
    <citation type="submission" date="2019-10" db="EMBL/GenBank/DDBJ databases">
        <title>Assembly and Annotation for the nematode Trichostrongylus colubriformis.</title>
        <authorList>
            <person name="Martin J."/>
        </authorList>
    </citation>
    <scope>NUCLEOTIDE SEQUENCE [LARGE SCALE GENOMIC DNA]</scope>
    <source>
        <strain evidence="3">G859</strain>
        <tissue evidence="3">Whole worm</tissue>
    </source>
</reference>
<dbReference type="GO" id="GO:0070006">
    <property type="term" value="F:metalloaminopeptidase activity"/>
    <property type="evidence" value="ECO:0007669"/>
    <property type="project" value="TreeGrafter"/>
</dbReference>
<dbReference type="GO" id="GO:0006508">
    <property type="term" value="P:proteolysis"/>
    <property type="evidence" value="ECO:0007669"/>
    <property type="project" value="InterPro"/>
</dbReference>
<dbReference type="GO" id="GO:0005615">
    <property type="term" value="C:extracellular space"/>
    <property type="evidence" value="ECO:0007669"/>
    <property type="project" value="TreeGrafter"/>
</dbReference>
<comment type="caution">
    <text evidence="3">The sequence shown here is derived from an EMBL/GenBank/DDBJ whole genome shotgun (WGS) entry which is preliminary data.</text>
</comment>
<dbReference type="PANTHER" id="PTHR11533">
    <property type="entry name" value="PROTEASE M1 ZINC METALLOPROTEASE"/>
    <property type="match status" value="1"/>
</dbReference>
<dbReference type="GO" id="GO:0042277">
    <property type="term" value="F:peptide binding"/>
    <property type="evidence" value="ECO:0007669"/>
    <property type="project" value="TreeGrafter"/>
</dbReference>